<feature type="coiled-coil region" evidence="1">
    <location>
        <begin position="216"/>
        <end position="250"/>
    </location>
</feature>
<keyword evidence="2" id="KW-1185">Reference proteome</keyword>
<dbReference type="Proteomes" id="UP000504603">
    <property type="component" value="Unplaced"/>
</dbReference>
<dbReference type="RefSeq" id="XP_022156286.1">
    <property type="nucleotide sequence ID" value="XM_022300594.1"/>
</dbReference>
<evidence type="ECO:0000313" key="3">
    <source>
        <dbReference type="RefSeq" id="XP_022156286.1"/>
    </source>
</evidence>
<evidence type="ECO:0000256" key="1">
    <source>
        <dbReference type="SAM" id="Coils"/>
    </source>
</evidence>
<dbReference type="KEGG" id="mcha:111023212"/>
<proteinExistence type="predicted"/>
<sequence>MQLPLTRWLALRISIMNQEHFRVDLSKRVVNKFIEQQMQISFKQYRSDLHQYYCEFEDPVEARANPPERLTNPEDWNHLCDRWETPEWKEITKKNKKNRAKLPFNHRAGSKSFLQLQHELKIKEGSDIGPVDLFGESHYNEKDGLVNDNAEDAYENMQNLIKAPTQEGCEPVTQPEACRKVLGDRPDHVKGLGYGPQPTLCKRGSSSNVTSSTLYEKELEKKVEDMEVEMREMKTENQRLKESVSTWEDRWNEISRFMAGRQGDGPSNN</sequence>
<dbReference type="OrthoDB" id="1921870at2759"/>
<dbReference type="PANTHER" id="PTHR33499">
    <property type="entry name" value="OS12G0282400 PROTEIN-RELATED"/>
    <property type="match status" value="1"/>
</dbReference>
<dbReference type="Pfam" id="PF03004">
    <property type="entry name" value="Transposase_24"/>
    <property type="match status" value="1"/>
</dbReference>
<reference evidence="3" key="1">
    <citation type="submission" date="2025-08" db="UniProtKB">
        <authorList>
            <consortium name="RefSeq"/>
        </authorList>
    </citation>
    <scope>IDENTIFICATION</scope>
    <source>
        <strain evidence="3">OHB3-1</strain>
    </source>
</reference>
<dbReference type="InterPro" id="IPR004252">
    <property type="entry name" value="Probable_transposase_24"/>
</dbReference>
<protein>
    <submittedName>
        <fullName evidence="3">Uncharacterized protein LOC111023212</fullName>
    </submittedName>
</protein>
<accession>A0A6J1DUH3</accession>
<dbReference type="GeneID" id="111023212"/>
<name>A0A6J1DUH3_MOMCH</name>
<dbReference type="PANTHER" id="PTHR33499:SF11">
    <property type="entry name" value="NO APICAL MERISTEM-ASSOCIATED C-TERMINAL DOMAIN-CONTAINING PROTEIN"/>
    <property type="match status" value="1"/>
</dbReference>
<gene>
    <name evidence="3" type="primary">LOC111023212</name>
</gene>
<dbReference type="AlphaFoldDB" id="A0A6J1DUH3"/>
<evidence type="ECO:0000313" key="2">
    <source>
        <dbReference type="Proteomes" id="UP000504603"/>
    </source>
</evidence>
<organism evidence="2 3">
    <name type="scientific">Momordica charantia</name>
    <name type="common">Bitter gourd</name>
    <name type="synonym">Balsam pear</name>
    <dbReference type="NCBI Taxonomy" id="3673"/>
    <lineage>
        <taxon>Eukaryota</taxon>
        <taxon>Viridiplantae</taxon>
        <taxon>Streptophyta</taxon>
        <taxon>Embryophyta</taxon>
        <taxon>Tracheophyta</taxon>
        <taxon>Spermatophyta</taxon>
        <taxon>Magnoliopsida</taxon>
        <taxon>eudicotyledons</taxon>
        <taxon>Gunneridae</taxon>
        <taxon>Pentapetalae</taxon>
        <taxon>rosids</taxon>
        <taxon>fabids</taxon>
        <taxon>Cucurbitales</taxon>
        <taxon>Cucurbitaceae</taxon>
        <taxon>Momordiceae</taxon>
        <taxon>Momordica</taxon>
    </lineage>
</organism>
<keyword evidence="1" id="KW-0175">Coiled coil</keyword>